<dbReference type="EMBL" id="OW152813">
    <property type="protein sequence ID" value="CAH2035236.1"/>
    <property type="molecule type" value="Genomic_DNA"/>
</dbReference>
<feature type="transmembrane region" description="Helical" evidence="1">
    <location>
        <begin position="27"/>
        <end position="45"/>
    </location>
</feature>
<organism evidence="2 3">
    <name type="scientific">Iphiclides podalirius</name>
    <name type="common">scarce swallowtail</name>
    <dbReference type="NCBI Taxonomy" id="110791"/>
    <lineage>
        <taxon>Eukaryota</taxon>
        <taxon>Metazoa</taxon>
        <taxon>Ecdysozoa</taxon>
        <taxon>Arthropoda</taxon>
        <taxon>Hexapoda</taxon>
        <taxon>Insecta</taxon>
        <taxon>Pterygota</taxon>
        <taxon>Neoptera</taxon>
        <taxon>Endopterygota</taxon>
        <taxon>Lepidoptera</taxon>
        <taxon>Glossata</taxon>
        <taxon>Ditrysia</taxon>
        <taxon>Papilionoidea</taxon>
        <taxon>Papilionidae</taxon>
        <taxon>Papilioninae</taxon>
        <taxon>Iphiclides</taxon>
    </lineage>
</organism>
<evidence type="ECO:0000256" key="1">
    <source>
        <dbReference type="SAM" id="Phobius"/>
    </source>
</evidence>
<name>A0ABN8HQC1_9NEOP</name>
<sequence>MKTSVVGIERTTSSAGGRYTTHYTIRVVIKIMTSLYLLLVFVYGASSAPGDEPVRVDLPVYDQPQSSPNVVLAQPLETENHPEVNLNKEKSIVDNLLSKKFSSYPPVGSVNYGGGLFSAPVTSIEGALLETEGIGSKTLSVKENVQNVVAGLFQPKPIVDTIQEHEKYGNNGDKFYSAGRAIVGGAEGVSNLVNSILEVPGTIFRTITRAATEKLNNFGGKLIGL</sequence>
<keyword evidence="1" id="KW-0472">Membrane</keyword>
<accession>A0ABN8HQC1</accession>
<gene>
    <name evidence="2" type="ORF">IPOD504_LOCUS470</name>
</gene>
<keyword evidence="1" id="KW-1133">Transmembrane helix</keyword>
<dbReference type="Proteomes" id="UP000837857">
    <property type="component" value="Chromosome 1"/>
</dbReference>
<protein>
    <submittedName>
        <fullName evidence="2">Uncharacterized protein</fullName>
    </submittedName>
</protein>
<keyword evidence="1" id="KW-0812">Transmembrane</keyword>
<proteinExistence type="predicted"/>
<feature type="non-terminal residue" evidence="2">
    <location>
        <position position="1"/>
    </location>
</feature>
<evidence type="ECO:0000313" key="2">
    <source>
        <dbReference type="EMBL" id="CAH2035236.1"/>
    </source>
</evidence>
<evidence type="ECO:0000313" key="3">
    <source>
        <dbReference type="Proteomes" id="UP000837857"/>
    </source>
</evidence>
<reference evidence="2" key="1">
    <citation type="submission" date="2022-03" db="EMBL/GenBank/DDBJ databases">
        <authorList>
            <person name="Martin H S."/>
        </authorList>
    </citation>
    <scope>NUCLEOTIDE SEQUENCE</scope>
</reference>
<keyword evidence="3" id="KW-1185">Reference proteome</keyword>